<evidence type="ECO:0008006" key="4">
    <source>
        <dbReference type="Google" id="ProtNLM"/>
    </source>
</evidence>
<reference evidence="3" key="1">
    <citation type="submission" date="2018-05" db="EMBL/GenBank/DDBJ databases">
        <authorList>
            <person name="Li Y."/>
        </authorList>
    </citation>
    <scope>NUCLEOTIDE SEQUENCE [LARGE SCALE GENOMIC DNA]</scope>
    <source>
        <strain evidence="3">3d-2-2</strain>
    </source>
</reference>
<organism evidence="2 3">
    <name type="scientific">Corticimicrobacter populi</name>
    <dbReference type="NCBI Taxonomy" id="2175229"/>
    <lineage>
        <taxon>Bacteria</taxon>
        <taxon>Pseudomonadati</taxon>
        <taxon>Pseudomonadota</taxon>
        <taxon>Betaproteobacteria</taxon>
        <taxon>Burkholderiales</taxon>
        <taxon>Alcaligenaceae</taxon>
        <taxon>Corticimicrobacter</taxon>
    </lineage>
</organism>
<accession>A0A2V1JZ26</accession>
<dbReference type="RefSeq" id="WP_109061327.1">
    <property type="nucleotide sequence ID" value="NZ_QETA01000002.1"/>
</dbReference>
<gene>
    <name evidence="2" type="ORF">DD235_06935</name>
</gene>
<name>A0A2V1JZ26_9BURK</name>
<proteinExistence type="predicted"/>
<keyword evidence="1" id="KW-0732">Signal</keyword>
<evidence type="ECO:0000256" key="1">
    <source>
        <dbReference type="SAM" id="SignalP"/>
    </source>
</evidence>
<dbReference type="Proteomes" id="UP000245212">
    <property type="component" value="Unassembled WGS sequence"/>
</dbReference>
<comment type="caution">
    <text evidence="2">The sequence shown here is derived from an EMBL/GenBank/DDBJ whole genome shotgun (WGS) entry which is preliminary data.</text>
</comment>
<dbReference type="EMBL" id="QETA01000002">
    <property type="protein sequence ID" value="PWF24049.1"/>
    <property type="molecule type" value="Genomic_DNA"/>
</dbReference>
<feature type="signal peptide" evidence="1">
    <location>
        <begin position="1"/>
        <end position="26"/>
    </location>
</feature>
<evidence type="ECO:0000313" key="2">
    <source>
        <dbReference type="EMBL" id="PWF24049.1"/>
    </source>
</evidence>
<evidence type="ECO:0000313" key="3">
    <source>
        <dbReference type="Proteomes" id="UP000245212"/>
    </source>
</evidence>
<sequence length="112" mass="11965">MPIKSRLLLLATVAAGLFAATGPASAADRNVTVHNKTQSVLISFYASRTSTSDWEEDILGSEVIGPGESIKIDIDDGTGACRFDFKGTFDDGEEATRNNVNVCEVAEFSFTD</sequence>
<dbReference type="AlphaFoldDB" id="A0A2V1JZ26"/>
<keyword evidence="3" id="KW-1185">Reference proteome</keyword>
<protein>
    <recommendedName>
        <fullName evidence="4">Argininosuccinate lyase</fullName>
    </recommendedName>
</protein>
<feature type="chain" id="PRO_5015870808" description="Argininosuccinate lyase" evidence="1">
    <location>
        <begin position="27"/>
        <end position="112"/>
    </location>
</feature>